<sequence length="112" mass="12462">MKSPCNILLIPNIEEESLLGFSTRCSISSNTILQTPFRSTLDEDSKSLNRIAIPMFLLRLTPSLFLTSATNELLHNLVVRVWSALDVPTQVPGRHLKPPLCLAKYLLLSISS</sequence>
<dbReference type="Gramene" id="Pp3c22_19490V3.3">
    <property type="protein sequence ID" value="PAC:32904449.CDS.1"/>
    <property type="gene ID" value="Pp3c22_19490"/>
</dbReference>
<dbReference type="EMBL" id="ABEU02000022">
    <property type="status" value="NOT_ANNOTATED_CDS"/>
    <property type="molecule type" value="Genomic_DNA"/>
</dbReference>
<dbReference type="Gramene" id="Pp3c22_19490V3.2">
    <property type="protein sequence ID" value="PAC:32904448.CDS.1"/>
    <property type="gene ID" value="Pp3c22_19490"/>
</dbReference>
<dbReference type="Proteomes" id="UP000006727">
    <property type="component" value="Chromosome 22"/>
</dbReference>
<accession>A0A7I3YWL3</accession>
<protein>
    <submittedName>
        <fullName evidence="1">Uncharacterized protein</fullName>
    </submittedName>
</protein>
<proteinExistence type="predicted"/>
<evidence type="ECO:0000313" key="1">
    <source>
        <dbReference type="EnsemblPlants" id="PAC:32904448.CDS.1"/>
    </source>
</evidence>
<reference evidence="1 2" key="2">
    <citation type="journal article" date="2018" name="Plant J.">
        <title>The Physcomitrella patens chromosome-scale assembly reveals moss genome structure and evolution.</title>
        <authorList>
            <person name="Lang D."/>
            <person name="Ullrich K.K."/>
            <person name="Murat F."/>
            <person name="Fuchs J."/>
            <person name="Jenkins J."/>
            <person name="Haas F.B."/>
            <person name="Piednoel M."/>
            <person name="Gundlach H."/>
            <person name="Van Bel M."/>
            <person name="Meyberg R."/>
            <person name="Vives C."/>
            <person name="Morata J."/>
            <person name="Symeonidi A."/>
            <person name="Hiss M."/>
            <person name="Muchero W."/>
            <person name="Kamisugi Y."/>
            <person name="Saleh O."/>
            <person name="Blanc G."/>
            <person name="Decker E.L."/>
            <person name="van Gessel N."/>
            <person name="Grimwood J."/>
            <person name="Hayes R.D."/>
            <person name="Graham S.W."/>
            <person name="Gunter L.E."/>
            <person name="McDaniel S.F."/>
            <person name="Hoernstein S.N.W."/>
            <person name="Larsson A."/>
            <person name="Li F.W."/>
            <person name="Perroud P.F."/>
            <person name="Phillips J."/>
            <person name="Ranjan P."/>
            <person name="Rokshar D.S."/>
            <person name="Rothfels C.J."/>
            <person name="Schneider L."/>
            <person name="Shu S."/>
            <person name="Stevenson D.W."/>
            <person name="Thummler F."/>
            <person name="Tillich M."/>
            <person name="Villarreal Aguilar J.C."/>
            <person name="Widiez T."/>
            <person name="Wong G.K."/>
            <person name="Wymore A."/>
            <person name="Zhang Y."/>
            <person name="Zimmer A.D."/>
            <person name="Quatrano R.S."/>
            <person name="Mayer K.F.X."/>
            <person name="Goodstein D."/>
            <person name="Casacuberta J.M."/>
            <person name="Vandepoele K."/>
            <person name="Reski R."/>
            <person name="Cuming A.C."/>
            <person name="Tuskan G.A."/>
            <person name="Maumus F."/>
            <person name="Salse J."/>
            <person name="Schmutz J."/>
            <person name="Rensing S.A."/>
        </authorList>
    </citation>
    <scope>NUCLEOTIDE SEQUENCE [LARGE SCALE GENOMIC DNA]</scope>
    <source>
        <strain evidence="1 2">cv. Gransden 2004</strain>
    </source>
</reference>
<name>A0A7I3YWL3_PHYPA</name>
<organism evidence="1 2">
    <name type="scientific">Physcomitrium patens</name>
    <name type="common">Spreading-leaved earth moss</name>
    <name type="synonym">Physcomitrella patens</name>
    <dbReference type="NCBI Taxonomy" id="3218"/>
    <lineage>
        <taxon>Eukaryota</taxon>
        <taxon>Viridiplantae</taxon>
        <taxon>Streptophyta</taxon>
        <taxon>Embryophyta</taxon>
        <taxon>Bryophyta</taxon>
        <taxon>Bryophytina</taxon>
        <taxon>Bryopsida</taxon>
        <taxon>Funariidae</taxon>
        <taxon>Funariales</taxon>
        <taxon>Funariaceae</taxon>
        <taxon>Physcomitrium</taxon>
    </lineage>
</organism>
<keyword evidence="2" id="KW-1185">Reference proteome</keyword>
<reference evidence="1 2" key="1">
    <citation type="journal article" date="2008" name="Science">
        <title>The Physcomitrella genome reveals evolutionary insights into the conquest of land by plants.</title>
        <authorList>
            <person name="Rensing S."/>
            <person name="Lang D."/>
            <person name="Zimmer A."/>
            <person name="Terry A."/>
            <person name="Salamov A."/>
            <person name="Shapiro H."/>
            <person name="Nishiyama T."/>
            <person name="Perroud P.-F."/>
            <person name="Lindquist E."/>
            <person name="Kamisugi Y."/>
            <person name="Tanahashi T."/>
            <person name="Sakakibara K."/>
            <person name="Fujita T."/>
            <person name="Oishi K."/>
            <person name="Shin-I T."/>
            <person name="Kuroki Y."/>
            <person name="Toyoda A."/>
            <person name="Suzuki Y."/>
            <person name="Hashimoto A."/>
            <person name="Yamaguchi K."/>
            <person name="Sugano A."/>
            <person name="Kohara Y."/>
            <person name="Fujiyama A."/>
            <person name="Anterola A."/>
            <person name="Aoki S."/>
            <person name="Ashton N."/>
            <person name="Barbazuk W.B."/>
            <person name="Barker E."/>
            <person name="Bennetzen J."/>
            <person name="Bezanilla M."/>
            <person name="Blankenship R."/>
            <person name="Cho S.H."/>
            <person name="Dutcher S."/>
            <person name="Estelle M."/>
            <person name="Fawcett J.A."/>
            <person name="Gundlach H."/>
            <person name="Hanada K."/>
            <person name="Heyl A."/>
            <person name="Hicks K.A."/>
            <person name="Hugh J."/>
            <person name="Lohr M."/>
            <person name="Mayer K."/>
            <person name="Melkozernov A."/>
            <person name="Murata T."/>
            <person name="Nelson D."/>
            <person name="Pils B."/>
            <person name="Prigge M."/>
            <person name="Reiss B."/>
            <person name="Renner T."/>
            <person name="Rombauts S."/>
            <person name="Rushton P."/>
            <person name="Sanderfoot A."/>
            <person name="Schween G."/>
            <person name="Shiu S.-H."/>
            <person name="Stueber K."/>
            <person name="Theodoulou F.L."/>
            <person name="Tu H."/>
            <person name="Van de Peer Y."/>
            <person name="Verrier P.J."/>
            <person name="Waters E."/>
            <person name="Wood A."/>
            <person name="Yang L."/>
            <person name="Cove D."/>
            <person name="Cuming A."/>
            <person name="Hasebe M."/>
            <person name="Lucas S."/>
            <person name="Mishler D.B."/>
            <person name="Reski R."/>
            <person name="Grigoriev I."/>
            <person name="Quatrano R.S."/>
            <person name="Boore J.L."/>
        </authorList>
    </citation>
    <scope>NUCLEOTIDE SEQUENCE [LARGE SCALE GENOMIC DNA]</scope>
    <source>
        <strain evidence="1 2">cv. Gransden 2004</strain>
    </source>
</reference>
<dbReference type="AlphaFoldDB" id="A0A7I3YWL3"/>
<evidence type="ECO:0000313" key="2">
    <source>
        <dbReference type="Proteomes" id="UP000006727"/>
    </source>
</evidence>
<dbReference type="EnsemblPlants" id="Pp3c22_19490V3.3">
    <property type="protein sequence ID" value="PAC:32904449.CDS.1"/>
    <property type="gene ID" value="Pp3c22_19490"/>
</dbReference>
<dbReference type="EnsemblPlants" id="Pp3c22_19490V3.2">
    <property type="protein sequence ID" value="PAC:32904448.CDS.1"/>
    <property type="gene ID" value="Pp3c22_19490"/>
</dbReference>
<reference evidence="1" key="3">
    <citation type="submission" date="2020-12" db="UniProtKB">
        <authorList>
            <consortium name="EnsemblPlants"/>
        </authorList>
    </citation>
    <scope>IDENTIFICATION</scope>
</reference>